<feature type="transmembrane region" description="Helical" evidence="10">
    <location>
        <begin position="462"/>
        <end position="484"/>
    </location>
</feature>
<dbReference type="Gene3D" id="3.50.50.60">
    <property type="entry name" value="FAD/NAD(P)-binding domain"/>
    <property type="match status" value="1"/>
</dbReference>
<accession>A0A5J5B1R6</accession>
<evidence type="ECO:0000256" key="8">
    <source>
        <dbReference type="ARBA" id="ARBA00044464"/>
    </source>
</evidence>
<keyword evidence="3" id="KW-0406">Ion transport</keyword>
<dbReference type="GO" id="GO:0005774">
    <property type="term" value="C:vacuolar membrane"/>
    <property type="evidence" value="ECO:0007669"/>
    <property type="project" value="UniProtKB-SubCell"/>
</dbReference>
<keyword evidence="3" id="KW-0408">Iron</keyword>
<sequence>MTLTLSLPFSNPSLLSSHTHHRVRFKPPRASAQISVDSPPSEPSPSQLKKTGVIVVGAGLAGLAAATRLHSENVPFLLLEASDAVGGRVRTDVVDGFVLDRGFQIFITAYPEAQRLLDYEALELQKFYSGAQIYYNGRFHTVADPLRHFWDSLQSLTNPIGTAVDKLLIALARIRVLTKSDDEILSGNEVSTIDLLRKIGFSDSIVDRFFRPFFGGIFFDRELETTSRLFDFVFKCLALGDNTLPAKGISAIPEQLASKLPSGSILLNSRVTSIEFESNTATVKLENGELLRSELGVILAVEQPEAVNLLEGKWKSEPESYSLPWYCSIYSFMAALIDVQIPIPNNDIEQNRCQDHEEKDFDYSQRAQWLRAAVLGANDGLVSIASLMMGVGAVKKDAKAMILIGFAGLFAGACSMAIGEFVSVYSQLDIEVAKKKREKRLRESGENEEDNEKEQLPNPVQAAMASALAFSFGAIVPLLAAAFIGDHKVRLGVVVAAVSLALVVFGGGGAVLGRTPVVKSCARVLVGGWMAMAITFGLTKLIGSSGLQM</sequence>
<keyword evidence="5 10" id="KW-0812">Transmembrane</keyword>
<evidence type="ECO:0000256" key="10">
    <source>
        <dbReference type="SAM" id="Phobius"/>
    </source>
</evidence>
<evidence type="ECO:0000313" key="12">
    <source>
        <dbReference type="EMBL" id="KAA8536490.1"/>
    </source>
</evidence>
<keyword evidence="3" id="KW-0813">Transport</keyword>
<feature type="transmembrane region" description="Helical" evidence="10">
    <location>
        <begin position="369"/>
        <end position="388"/>
    </location>
</feature>
<name>A0A5J5B1R6_9ASTE</name>
<proteinExistence type="inferred from homology"/>
<feature type="transmembrane region" description="Helical" evidence="10">
    <location>
        <begin position="491"/>
        <end position="512"/>
    </location>
</feature>
<evidence type="ECO:0000256" key="7">
    <source>
        <dbReference type="ARBA" id="ARBA00023136"/>
    </source>
</evidence>
<dbReference type="EMBL" id="CM018039">
    <property type="protein sequence ID" value="KAA8536490.1"/>
    <property type="molecule type" value="Genomic_DNA"/>
</dbReference>
<dbReference type="AlphaFoldDB" id="A0A5J5B1R6"/>
<organism evidence="12 13">
    <name type="scientific">Nyssa sinensis</name>
    <dbReference type="NCBI Taxonomy" id="561372"/>
    <lineage>
        <taxon>Eukaryota</taxon>
        <taxon>Viridiplantae</taxon>
        <taxon>Streptophyta</taxon>
        <taxon>Embryophyta</taxon>
        <taxon>Tracheophyta</taxon>
        <taxon>Spermatophyta</taxon>
        <taxon>Magnoliopsida</taxon>
        <taxon>eudicotyledons</taxon>
        <taxon>Gunneridae</taxon>
        <taxon>Pentapetalae</taxon>
        <taxon>asterids</taxon>
        <taxon>Cornales</taxon>
        <taxon>Nyssaceae</taxon>
        <taxon>Nyssa</taxon>
    </lineage>
</organism>
<dbReference type="Pfam" id="PF01593">
    <property type="entry name" value="Amino_oxidase"/>
    <property type="match status" value="1"/>
</dbReference>
<comment type="subcellular location">
    <subcellularLocation>
        <location evidence="1">Vacuole membrane</location>
        <topology evidence="1">Multi-pass membrane protein</topology>
    </subcellularLocation>
</comment>
<keyword evidence="3" id="KW-0410">Iron transport</keyword>
<feature type="region of interest" description="Disordered" evidence="9">
    <location>
        <begin position="29"/>
        <end position="48"/>
    </location>
</feature>
<feature type="transmembrane region" description="Helical" evidence="10">
    <location>
        <begin position="524"/>
        <end position="543"/>
    </location>
</feature>
<evidence type="ECO:0000256" key="9">
    <source>
        <dbReference type="SAM" id="MobiDB-lite"/>
    </source>
</evidence>
<reference evidence="12 13" key="1">
    <citation type="submission" date="2019-09" db="EMBL/GenBank/DDBJ databases">
        <title>A chromosome-level genome assembly of the Chinese tupelo Nyssa sinensis.</title>
        <authorList>
            <person name="Yang X."/>
            <person name="Kang M."/>
            <person name="Yang Y."/>
            <person name="Xiong H."/>
            <person name="Wang M."/>
            <person name="Zhang Z."/>
            <person name="Wang Z."/>
            <person name="Wu H."/>
            <person name="Ma T."/>
            <person name="Liu J."/>
            <person name="Xi Z."/>
        </authorList>
    </citation>
    <scope>NUCLEOTIDE SEQUENCE [LARGE SCALE GENOMIC DNA]</scope>
    <source>
        <strain evidence="12">J267</strain>
        <tissue evidence="12">Leaf</tissue>
    </source>
</reference>
<keyword evidence="6 10" id="KW-1133">Transmembrane helix</keyword>
<dbReference type="GO" id="GO:0016491">
    <property type="term" value="F:oxidoreductase activity"/>
    <property type="evidence" value="ECO:0007669"/>
    <property type="project" value="InterPro"/>
</dbReference>
<evidence type="ECO:0000256" key="4">
    <source>
        <dbReference type="ARBA" id="ARBA00022554"/>
    </source>
</evidence>
<dbReference type="GO" id="GO:0006826">
    <property type="term" value="P:iron ion transport"/>
    <property type="evidence" value="ECO:0007669"/>
    <property type="project" value="UniProtKB-KW"/>
</dbReference>
<dbReference type="Pfam" id="PF01988">
    <property type="entry name" value="VIT1"/>
    <property type="match status" value="2"/>
</dbReference>
<evidence type="ECO:0000256" key="3">
    <source>
        <dbReference type="ARBA" id="ARBA00022496"/>
    </source>
</evidence>
<evidence type="ECO:0000256" key="1">
    <source>
        <dbReference type="ARBA" id="ARBA00004128"/>
    </source>
</evidence>
<evidence type="ECO:0000256" key="6">
    <source>
        <dbReference type="ARBA" id="ARBA00022989"/>
    </source>
</evidence>
<dbReference type="InterPro" id="IPR008217">
    <property type="entry name" value="Ccc1_fam"/>
</dbReference>
<keyword evidence="4" id="KW-0926">Vacuole</keyword>
<comment type="catalytic activity">
    <reaction evidence="8">
        <text>Fe(2+)(in) = Fe(2+)(out)</text>
        <dbReference type="Rhea" id="RHEA:28486"/>
        <dbReference type="ChEBI" id="CHEBI:29033"/>
    </reaction>
    <physiologicalReaction direction="left-to-right" evidence="8">
        <dbReference type="Rhea" id="RHEA:28487"/>
    </physiologicalReaction>
</comment>
<evidence type="ECO:0000259" key="11">
    <source>
        <dbReference type="Pfam" id="PF01593"/>
    </source>
</evidence>
<protein>
    <recommendedName>
        <fullName evidence="11">Amine oxidase domain-containing protein</fullName>
    </recommendedName>
</protein>
<dbReference type="InterPro" id="IPR036188">
    <property type="entry name" value="FAD/NAD-bd_sf"/>
</dbReference>
<dbReference type="SUPFAM" id="SSF51905">
    <property type="entry name" value="FAD/NAD(P)-binding domain"/>
    <property type="match status" value="1"/>
</dbReference>
<dbReference type="InterPro" id="IPR002937">
    <property type="entry name" value="Amino_oxidase"/>
</dbReference>
<feature type="domain" description="Amine oxidase" evidence="11">
    <location>
        <begin position="60"/>
        <end position="307"/>
    </location>
</feature>
<dbReference type="Proteomes" id="UP000325577">
    <property type="component" value="Linkage Group LG16"/>
</dbReference>
<dbReference type="PANTHER" id="PTHR42841">
    <property type="entry name" value="AMINE OXIDASE"/>
    <property type="match status" value="1"/>
</dbReference>
<comment type="similarity">
    <text evidence="2">Belongs to the CCC1 family.</text>
</comment>
<evidence type="ECO:0000313" key="13">
    <source>
        <dbReference type="Proteomes" id="UP000325577"/>
    </source>
</evidence>
<dbReference type="GO" id="GO:0005384">
    <property type="term" value="F:manganese ion transmembrane transporter activity"/>
    <property type="evidence" value="ECO:0007669"/>
    <property type="project" value="InterPro"/>
</dbReference>
<gene>
    <name evidence="12" type="ORF">F0562_028968</name>
</gene>
<keyword evidence="13" id="KW-1185">Reference proteome</keyword>
<evidence type="ECO:0000256" key="5">
    <source>
        <dbReference type="ARBA" id="ARBA00022692"/>
    </source>
</evidence>
<dbReference type="CDD" id="cd02436">
    <property type="entry name" value="Nodulin-21"/>
    <property type="match status" value="1"/>
</dbReference>
<feature type="transmembrane region" description="Helical" evidence="10">
    <location>
        <begin position="400"/>
        <end position="418"/>
    </location>
</feature>
<dbReference type="OrthoDB" id="5046242at2759"/>
<keyword evidence="7 10" id="KW-0472">Membrane</keyword>
<dbReference type="GO" id="GO:0030026">
    <property type="term" value="P:intracellular manganese ion homeostasis"/>
    <property type="evidence" value="ECO:0007669"/>
    <property type="project" value="InterPro"/>
</dbReference>
<evidence type="ECO:0000256" key="2">
    <source>
        <dbReference type="ARBA" id="ARBA00007049"/>
    </source>
</evidence>